<dbReference type="PANTHER" id="PTHR33745">
    <property type="entry name" value="RSBT ANTAGONIST PROTEIN RSBS-RELATED"/>
    <property type="match status" value="1"/>
</dbReference>
<organism evidence="3 4">
    <name type="scientific">Streptomyces incanus</name>
    <dbReference type="NCBI Taxonomy" id="887453"/>
    <lineage>
        <taxon>Bacteria</taxon>
        <taxon>Bacillati</taxon>
        <taxon>Actinomycetota</taxon>
        <taxon>Actinomycetes</taxon>
        <taxon>Kitasatosporales</taxon>
        <taxon>Streptomycetaceae</taxon>
        <taxon>Streptomyces</taxon>
    </lineage>
</organism>
<proteinExistence type="predicted"/>
<evidence type="ECO:0000313" key="3">
    <source>
        <dbReference type="EMBL" id="MFC5674943.1"/>
    </source>
</evidence>
<evidence type="ECO:0000256" key="1">
    <source>
        <dbReference type="ARBA" id="ARBA00022553"/>
    </source>
</evidence>
<dbReference type="SUPFAM" id="SSF52091">
    <property type="entry name" value="SpoIIaa-like"/>
    <property type="match status" value="1"/>
</dbReference>
<dbReference type="InterPro" id="IPR002645">
    <property type="entry name" value="STAS_dom"/>
</dbReference>
<dbReference type="PANTHER" id="PTHR33745:SF3">
    <property type="entry name" value="RSBT CO-ANTAGONIST PROTEIN RSBRC"/>
    <property type="match status" value="1"/>
</dbReference>
<gene>
    <name evidence="3" type="ORF">ACFP2V_34275</name>
</gene>
<comment type="caution">
    <text evidence="3">The sequence shown here is derived from an EMBL/GenBank/DDBJ whole genome shotgun (WGS) entry which is preliminary data.</text>
</comment>
<keyword evidence="1" id="KW-0597">Phosphoprotein</keyword>
<dbReference type="PROSITE" id="PS50801">
    <property type="entry name" value="STAS"/>
    <property type="match status" value="1"/>
</dbReference>
<name>A0ABW0XYF3_9ACTN</name>
<dbReference type="Pfam" id="PF01740">
    <property type="entry name" value="STAS"/>
    <property type="match status" value="1"/>
</dbReference>
<sequence length="299" mass="31906">MPEHEAGGPLGTPTLEVRDFLRRRREQIAQRWADEPLFRTVFTLSRDEAVEAGKAIVDALVQVADAQRVEDSDAAGFTGVREQLARMSASRSRAGLSTTQVSNELAALCPPVDKLLAAELEELSTEELRACTSTLSTLMGTLRVVAMQTALSEGQALIDRQRLQLLEVATPVIRLWDGIVAVPLIGTLDSARSQVVMETLLNAVVDQHARFAILDITGVPTVDSLVAQHLMKTVAAARLMGAECVVSGIRPAIAQTMVHLGLDLGSVLTRASLADALGYCLHELGVAVSSPAAGSAVRR</sequence>
<dbReference type="InterPro" id="IPR051932">
    <property type="entry name" value="Bact_StressResp_Reg"/>
</dbReference>
<dbReference type="Gene3D" id="3.30.750.24">
    <property type="entry name" value="STAS domain"/>
    <property type="match status" value="1"/>
</dbReference>
<feature type="domain" description="STAS" evidence="2">
    <location>
        <begin position="169"/>
        <end position="280"/>
    </location>
</feature>
<dbReference type="Proteomes" id="UP001596183">
    <property type="component" value="Unassembled WGS sequence"/>
</dbReference>
<dbReference type="EMBL" id="JBHSPC010000136">
    <property type="protein sequence ID" value="MFC5674943.1"/>
    <property type="molecule type" value="Genomic_DNA"/>
</dbReference>
<dbReference type="RefSeq" id="WP_381219216.1">
    <property type="nucleotide sequence ID" value="NZ_JBHSPC010000136.1"/>
</dbReference>
<evidence type="ECO:0000313" key="4">
    <source>
        <dbReference type="Proteomes" id="UP001596183"/>
    </source>
</evidence>
<dbReference type="CDD" id="cd07041">
    <property type="entry name" value="STAS_RsbR_RsbS_like"/>
    <property type="match status" value="1"/>
</dbReference>
<accession>A0ABW0XYF3</accession>
<reference evidence="4" key="1">
    <citation type="journal article" date="2019" name="Int. J. Syst. Evol. Microbiol.">
        <title>The Global Catalogue of Microorganisms (GCM) 10K type strain sequencing project: providing services to taxonomists for standard genome sequencing and annotation.</title>
        <authorList>
            <consortium name="The Broad Institute Genomics Platform"/>
            <consortium name="The Broad Institute Genome Sequencing Center for Infectious Disease"/>
            <person name="Wu L."/>
            <person name="Ma J."/>
        </authorList>
    </citation>
    <scope>NUCLEOTIDE SEQUENCE [LARGE SCALE GENOMIC DNA]</scope>
    <source>
        <strain evidence="4">JCM 13852</strain>
    </source>
</reference>
<protein>
    <submittedName>
        <fullName evidence="3">STAS domain-containing protein</fullName>
    </submittedName>
</protein>
<keyword evidence="4" id="KW-1185">Reference proteome</keyword>
<evidence type="ECO:0000259" key="2">
    <source>
        <dbReference type="PROSITE" id="PS50801"/>
    </source>
</evidence>
<dbReference type="InterPro" id="IPR036513">
    <property type="entry name" value="STAS_dom_sf"/>
</dbReference>